<protein>
    <recommendedName>
        <fullName evidence="4">G-protein coupled receptors family 3 profile domain-containing protein</fullName>
    </recommendedName>
</protein>
<accession>A0A9W8M145</accession>
<reference evidence="2" key="1">
    <citation type="submission" date="2022-07" db="EMBL/GenBank/DDBJ databases">
        <title>Phylogenomic reconstructions and comparative analyses of Kickxellomycotina fungi.</title>
        <authorList>
            <person name="Reynolds N.K."/>
            <person name="Stajich J.E."/>
            <person name="Barry K."/>
            <person name="Grigoriev I.V."/>
            <person name="Crous P."/>
            <person name="Smith M.E."/>
        </authorList>
    </citation>
    <scope>NUCLEOTIDE SEQUENCE</scope>
    <source>
        <strain evidence="2">NRRL 1566</strain>
    </source>
</reference>
<keyword evidence="1" id="KW-0472">Membrane</keyword>
<feature type="transmembrane region" description="Helical" evidence="1">
    <location>
        <begin position="249"/>
        <end position="275"/>
    </location>
</feature>
<gene>
    <name evidence="2" type="ORF">IWW36_002354</name>
</gene>
<dbReference type="AlphaFoldDB" id="A0A9W8M145"/>
<dbReference type="Proteomes" id="UP001139887">
    <property type="component" value="Unassembled WGS sequence"/>
</dbReference>
<evidence type="ECO:0000313" key="2">
    <source>
        <dbReference type="EMBL" id="KAJ2849841.1"/>
    </source>
</evidence>
<organism evidence="2 3">
    <name type="scientific">Coemansia brasiliensis</name>
    <dbReference type="NCBI Taxonomy" id="2650707"/>
    <lineage>
        <taxon>Eukaryota</taxon>
        <taxon>Fungi</taxon>
        <taxon>Fungi incertae sedis</taxon>
        <taxon>Zoopagomycota</taxon>
        <taxon>Kickxellomycotina</taxon>
        <taxon>Kickxellomycetes</taxon>
        <taxon>Kickxellales</taxon>
        <taxon>Kickxellaceae</taxon>
        <taxon>Coemansia</taxon>
    </lineage>
</organism>
<keyword evidence="1" id="KW-1133">Transmembrane helix</keyword>
<feature type="transmembrane region" description="Helical" evidence="1">
    <location>
        <begin position="55"/>
        <end position="74"/>
    </location>
</feature>
<feature type="transmembrane region" description="Helical" evidence="1">
    <location>
        <begin position="22"/>
        <end position="43"/>
    </location>
</feature>
<evidence type="ECO:0000256" key="1">
    <source>
        <dbReference type="SAM" id="Phobius"/>
    </source>
</evidence>
<feature type="transmembrane region" description="Helical" evidence="1">
    <location>
        <begin position="214"/>
        <end position="237"/>
    </location>
</feature>
<name>A0A9W8M145_9FUNG</name>
<evidence type="ECO:0008006" key="4">
    <source>
        <dbReference type="Google" id="ProtNLM"/>
    </source>
</evidence>
<proteinExistence type="predicted"/>
<evidence type="ECO:0000313" key="3">
    <source>
        <dbReference type="Proteomes" id="UP001139887"/>
    </source>
</evidence>
<dbReference type="OrthoDB" id="5588958at2759"/>
<keyword evidence="1" id="KW-0812">Transmembrane</keyword>
<dbReference type="EMBL" id="JANBUW010000056">
    <property type="protein sequence ID" value="KAJ2849841.1"/>
    <property type="molecule type" value="Genomic_DNA"/>
</dbReference>
<keyword evidence="3" id="KW-1185">Reference proteome</keyword>
<feature type="transmembrane region" description="Helical" evidence="1">
    <location>
        <begin position="139"/>
        <end position="162"/>
    </location>
</feature>
<feature type="transmembrane region" description="Helical" evidence="1">
    <location>
        <begin position="94"/>
        <end position="119"/>
    </location>
</feature>
<feature type="transmembrane region" description="Helical" evidence="1">
    <location>
        <begin position="182"/>
        <end position="202"/>
    </location>
</feature>
<sequence>MTDQSLDTAQSIFVPPTTAETVVFFITLVINLLNFLPIIYALIYRKFPPMRAQHVGITVSIGVGGIIFNISYNLVQGMAKYDGILGICKLWGAWIMFTLGLGIVMSAINMRLVLFYRVFVTGNSYNRSSSVAKNFIRRFWPFFALWAPTVISSIVISALTGPRGAWLLEDHGLRACDFSYGYTYWIYAYFAAQIILSWVLYLRMRKVAQAFNGFRMAIWTLLIFTAILISSMIINIIKGSNSSWGRIVIALLNMVMMTIYIWLIFGPPVIGHIFWREQTMRNFMNSLHKDALIAQQTRAVGLQSQMYGIYENETYAASPLNGNDSTFMNGNHHSSEHKEEPDIMQYDFKSPQITYSHNMRHML</sequence>
<comment type="caution">
    <text evidence="2">The sequence shown here is derived from an EMBL/GenBank/DDBJ whole genome shotgun (WGS) entry which is preliminary data.</text>
</comment>